<dbReference type="SUPFAM" id="SSF50729">
    <property type="entry name" value="PH domain-like"/>
    <property type="match status" value="1"/>
</dbReference>
<proteinExistence type="predicted"/>
<evidence type="ECO:0000313" key="3">
    <source>
        <dbReference type="Proteomes" id="UP000765507"/>
    </source>
</evidence>
<keyword evidence="3" id="KW-1185">Reference proteome</keyword>
<dbReference type="Pfam" id="PF00169">
    <property type="entry name" value="PH"/>
    <property type="match status" value="1"/>
</dbReference>
<dbReference type="Proteomes" id="UP000765507">
    <property type="component" value="Unassembled WGS sequence"/>
</dbReference>
<evidence type="ECO:0000313" key="2">
    <source>
        <dbReference type="EMBL" id="KAG6936953.1"/>
    </source>
</evidence>
<dbReference type="InterPro" id="IPR001849">
    <property type="entry name" value="PH_domain"/>
</dbReference>
<dbReference type="Gene3D" id="2.30.29.30">
    <property type="entry name" value="Pleckstrin-homology domain (PH domain)/Phosphotyrosine-binding domain (PTB)"/>
    <property type="match status" value="1"/>
</dbReference>
<dbReference type="OrthoDB" id="9942268at2759"/>
<evidence type="ECO:0000259" key="1">
    <source>
        <dbReference type="PROSITE" id="PS50003"/>
    </source>
</evidence>
<dbReference type="InterPro" id="IPR011993">
    <property type="entry name" value="PH-like_dom_sf"/>
</dbReference>
<protein>
    <recommendedName>
        <fullName evidence="1">PH domain-containing protein</fullName>
    </recommendedName>
</protein>
<dbReference type="PROSITE" id="PS50003">
    <property type="entry name" value="PH_DOMAIN"/>
    <property type="match status" value="1"/>
</dbReference>
<feature type="domain" description="PH" evidence="1">
    <location>
        <begin position="6"/>
        <end position="105"/>
    </location>
</feature>
<dbReference type="SMART" id="SM00233">
    <property type="entry name" value="PH"/>
    <property type="match status" value="1"/>
</dbReference>
<organism evidence="2 3">
    <name type="scientific">Chelydra serpentina</name>
    <name type="common">Snapping turtle</name>
    <name type="synonym">Testudo serpentina</name>
    <dbReference type="NCBI Taxonomy" id="8475"/>
    <lineage>
        <taxon>Eukaryota</taxon>
        <taxon>Metazoa</taxon>
        <taxon>Chordata</taxon>
        <taxon>Craniata</taxon>
        <taxon>Vertebrata</taxon>
        <taxon>Euteleostomi</taxon>
        <taxon>Archelosauria</taxon>
        <taxon>Testudinata</taxon>
        <taxon>Testudines</taxon>
        <taxon>Cryptodira</taxon>
        <taxon>Durocryptodira</taxon>
        <taxon>Americhelydia</taxon>
        <taxon>Chelydroidea</taxon>
        <taxon>Chelydridae</taxon>
        <taxon>Chelydra</taxon>
    </lineage>
</organism>
<accession>A0A8T1T7Z7</accession>
<dbReference type="AlphaFoldDB" id="A0A8T1T7Z7"/>
<sequence length="256" mass="29634">MAVEADLIFESFLKKRKDKMKFTWAKYWFRLHNTTLYFFTKKHGDALCLRGCYSIYIVQSVREAQAVKADYPFEITMANGKKKLLSAESADLRTAWIEILWKSMQLPGPGREESACTWHDVPSLMERAQVARDHKEENHYNTVLYVEETVSCTSRATDLLISEETKKTTDFHTSNFNEDRESALYETLQAETMEDKPSDEIGEYSGDIKAVTVGNVVIYIHFLNFQQLLWYHEVQIWIQTFQGVLDGLLIEVGANC</sequence>
<gene>
    <name evidence="2" type="ORF">G0U57_011237</name>
</gene>
<dbReference type="CDD" id="cd00821">
    <property type="entry name" value="PH"/>
    <property type="match status" value="1"/>
</dbReference>
<name>A0A8T1T7Z7_CHESE</name>
<dbReference type="EMBL" id="JAHGAV010000029">
    <property type="protein sequence ID" value="KAG6936953.1"/>
    <property type="molecule type" value="Genomic_DNA"/>
</dbReference>
<reference evidence="2 3" key="1">
    <citation type="journal article" date="2020" name="G3 (Bethesda)">
        <title>Draft Genome of the Common Snapping Turtle, Chelydra serpentina, a Model for Phenotypic Plasticity in Reptiles.</title>
        <authorList>
            <person name="Das D."/>
            <person name="Singh S.K."/>
            <person name="Bierstedt J."/>
            <person name="Erickson A."/>
            <person name="Galli G.L.J."/>
            <person name="Crossley D.A. 2nd"/>
            <person name="Rhen T."/>
        </authorList>
    </citation>
    <scope>NUCLEOTIDE SEQUENCE [LARGE SCALE GENOMIC DNA]</scope>
    <source>
        <tissue evidence="2">Whole blood</tissue>
    </source>
</reference>
<comment type="caution">
    <text evidence="2">The sequence shown here is derived from an EMBL/GenBank/DDBJ whole genome shotgun (WGS) entry which is preliminary data.</text>
</comment>